<evidence type="ECO:0000256" key="2">
    <source>
        <dbReference type="ARBA" id="ARBA00023015"/>
    </source>
</evidence>
<dbReference type="PANTHER" id="PTHR30579:SF2">
    <property type="entry name" value="HTH-TYPE TRANSCRIPTIONAL REGULATOR ARGP"/>
    <property type="match status" value="1"/>
</dbReference>
<organism evidence="6 7">
    <name type="scientific">Acinetobacter bohemicus ANC 3994</name>
    <dbReference type="NCBI Taxonomy" id="1217715"/>
    <lineage>
        <taxon>Bacteria</taxon>
        <taxon>Pseudomonadati</taxon>
        <taxon>Pseudomonadota</taxon>
        <taxon>Gammaproteobacteria</taxon>
        <taxon>Moraxellales</taxon>
        <taxon>Moraxellaceae</taxon>
        <taxon>Acinetobacter</taxon>
    </lineage>
</organism>
<dbReference type="GO" id="GO:0003700">
    <property type="term" value="F:DNA-binding transcription factor activity"/>
    <property type="evidence" value="ECO:0007669"/>
    <property type="project" value="InterPro"/>
</dbReference>
<reference evidence="6 7" key="1">
    <citation type="submission" date="2013-02" db="EMBL/GenBank/DDBJ databases">
        <title>The Genome Sequence of Acinetobacter sp. ANC 3994.</title>
        <authorList>
            <consortium name="The Broad Institute Genome Sequencing Platform"/>
            <consortium name="The Broad Institute Genome Sequencing Center for Infectious Disease"/>
            <person name="Cerqueira G."/>
            <person name="Feldgarden M."/>
            <person name="Courvalin P."/>
            <person name="Perichon B."/>
            <person name="Grillot-Courvalin C."/>
            <person name="Clermont D."/>
            <person name="Rocha E."/>
            <person name="Yoon E.-J."/>
            <person name="Nemec A."/>
            <person name="Walker B."/>
            <person name="Young S.K."/>
            <person name="Zeng Q."/>
            <person name="Gargeya S."/>
            <person name="Fitzgerald M."/>
            <person name="Haas B."/>
            <person name="Abouelleil A."/>
            <person name="Alvarado L."/>
            <person name="Arachchi H.M."/>
            <person name="Berlin A.M."/>
            <person name="Chapman S.B."/>
            <person name="Dewar J."/>
            <person name="Goldberg J."/>
            <person name="Griggs A."/>
            <person name="Gujja S."/>
            <person name="Hansen M."/>
            <person name="Howarth C."/>
            <person name="Imamovic A."/>
            <person name="Larimer J."/>
            <person name="McCowan C."/>
            <person name="Murphy C."/>
            <person name="Neiman D."/>
            <person name="Pearson M."/>
            <person name="Priest M."/>
            <person name="Roberts A."/>
            <person name="Saif S."/>
            <person name="Shea T."/>
            <person name="Sisk P."/>
            <person name="Sykes S."/>
            <person name="Wortman J."/>
            <person name="Nusbaum C."/>
            <person name="Birren B."/>
        </authorList>
    </citation>
    <scope>NUCLEOTIDE SEQUENCE [LARGE SCALE GENOMIC DNA]</scope>
    <source>
        <strain evidence="6 7">ANC 3994</strain>
    </source>
</reference>
<dbReference type="InterPro" id="IPR005119">
    <property type="entry name" value="LysR_subst-bd"/>
</dbReference>
<dbReference type="InterPro" id="IPR036388">
    <property type="entry name" value="WH-like_DNA-bd_sf"/>
</dbReference>
<keyword evidence="4" id="KW-0804">Transcription</keyword>
<evidence type="ECO:0000256" key="1">
    <source>
        <dbReference type="ARBA" id="ARBA00009437"/>
    </source>
</evidence>
<dbReference type="SUPFAM" id="SSF46785">
    <property type="entry name" value="Winged helix' DNA-binding domain"/>
    <property type="match status" value="1"/>
</dbReference>
<keyword evidence="3" id="KW-0238">DNA-binding</keyword>
<dbReference type="NCBIfam" id="NF002964">
    <property type="entry name" value="PRK03635.1"/>
    <property type="match status" value="1"/>
</dbReference>
<dbReference type="InterPro" id="IPR036390">
    <property type="entry name" value="WH_DNA-bd_sf"/>
</dbReference>
<dbReference type="NCBIfam" id="NF009888">
    <property type="entry name" value="PRK13348.1"/>
    <property type="match status" value="1"/>
</dbReference>
<dbReference type="Proteomes" id="UP000013086">
    <property type="component" value="Unassembled WGS sequence"/>
</dbReference>
<dbReference type="Gene3D" id="3.40.190.290">
    <property type="match status" value="1"/>
</dbReference>
<dbReference type="Pfam" id="PF03466">
    <property type="entry name" value="LysR_substrate"/>
    <property type="match status" value="1"/>
</dbReference>
<sequence>MITTNEKNEAKVMLNSKQCDAFLAVAEIGSFDLAAERLCITASAVTLRVQSLEKTLGHLLIVRERPCRVTQAGQSLLHYLQHTRRLEQNLLQDLTGQTDESPFYQLNIATNDDSLATWLFRAIRETLLREKIVVHLKVDDQAHTHHLLEAGLVSACISTEQHPMKGCLATRLGSMSYRMVATPEFTRHWFAQGLHRNALKMAPAVIYNDKDHIHTDIILAHYGLNIDSYPHHYIPSSTAFVEAIAYGLGFGMVPDYQIGQRLLTGEWVEILPEARTDIQLYWHHWKQQSKPLQQLTHDILEKAPTYMNQKFDQ</sequence>
<evidence type="ECO:0000256" key="3">
    <source>
        <dbReference type="ARBA" id="ARBA00023125"/>
    </source>
</evidence>
<dbReference type="EMBL" id="APOH01000015">
    <property type="protein sequence ID" value="ENU19049.1"/>
    <property type="molecule type" value="Genomic_DNA"/>
</dbReference>
<dbReference type="Gene3D" id="1.10.10.10">
    <property type="entry name" value="Winged helix-like DNA-binding domain superfamily/Winged helix DNA-binding domain"/>
    <property type="match status" value="1"/>
</dbReference>
<proteinExistence type="inferred from homology"/>
<evidence type="ECO:0000313" key="6">
    <source>
        <dbReference type="EMBL" id="ENU19049.1"/>
    </source>
</evidence>
<dbReference type="Pfam" id="PF00126">
    <property type="entry name" value="HTH_1"/>
    <property type="match status" value="1"/>
</dbReference>
<evidence type="ECO:0000256" key="4">
    <source>
        <dbReference type="ARBA" id="ARBA00023163"/>
    </source>
</evidence>
<dbReference type="AlphaFoldDB" id="N8QCR5"/>
<gene>
    <name evidence="6" type="ORF">F994_01904</name>
</gene>
<dbReference type="InterPro" id="IPR050176">
    <property type="entry name" value="LTTR"/>
</dbReference>
<accession>N8QCR5</accession>
<feature type="domain" description="HTH lysR-type" evidence="5">
    <location>
        <begin position="14"/>
        <end position="70"/>
    </location>
</feature>
<name>N8QCR5_9GAMM</name>
<keyword evidence="2" id="KW-0805">Transcription regulation</keyword>
<dbReference type="PANTHER" id="PTHR30579">
    <property type="entry name" value="TRANSCRIPTIONAL REGULATOR"/>
    <property type="match status" value="1"/>
</dbReference>
<dbReference type="PATRIC" id="fig|1217715.3.peg.1858"/>
<dbReference type="GO" id="GO:0003677">
    <property type="term" value="F:DNA binding"/>
    <property type="evidence" value="ECO:0007669"/>
    <property type="project" value="UniProtKB-KW"/>
</dbReference>
<dbReference type="InterPro" id="IPR017685">
    <property type="entry name" value="ArgP"/>
</dbReference>
<dbReference type="eggNOG" id="COG0583">
    <property type="taxonomic scope" value="Bacteria"/>
</dbReference>
<dbReference type="InterPro" id="IPR000847">
    <property type="entry name" value="LysR_HTH_N"/>
</dbReference>
<comment type="similarity">
    <text evidence="1">Belongs to the LysR transcriptional regulatory family.</text>
</comment>
<dbReference type="PROSITE" id="PS50931">
    <property type="entry name" value="HTH_LYSR"/>
    <property type="match status" value="1"/>
</dbReference>
<comment type="caution">
    <text evidence="6">The sequence shown here is derived from an EMBL/GenBank/DDBJ whole genome shotgun (WGS) entry which is preliminary data.</text>
</comment>
<dbReference type="SUPFAM" id="SSF53850">
    <property type="entry name" value="Periplasmic binding protein-like II"/>
    <property type="match status" value="1"/>
</dbReference>
<dbReference type="NCBIfam" id="TIGR03298">
    <property type="entry name" value="argP"/>
    <property type="match status" value="1"/>
</dbReference>
<protein>
    <recommendedName>
        <fullName evidence="5">HTH lysR-type domain-containing protein</fullName>
    </recommendedName>
</protein>
<dbReference type="HOGENOM" id="CLU_063829_0_0_6"/>
<evidence type="ECO:0000259" key="5">
    <source>
        <dbReference type="PROSITE" id="PS50931"/>
    </source>
</evidence>
<evidence type="ECO:0000313" key="7">
    <source>
        <dbReference type="Proteomes" id="UP000013086"/>
    </source>
</evidence>